<organism evidence="1 2">
    <name type="scientific">Petrolisthes cinctipes</name>
    <name type="common">Flat porcelain crab</name>
    <dbReference type="NCBI Taxonomy" id="88211"/>
    <lineage>
        <taxon>Eukaryota</taxon>
        <taxon>Metazoa</taxon>
        <taxon>Ecdysozoa</taxon>
        <taxon>Arthropoda</taxon>
        <taxon>Crustacea</taxon>
        <taxon>Multicrustacea</taxon>
        <taxon>Malacostraca</taxon>
        <taxon>Eumalacostraca</taxon>
        <taxon>Eucarida</taxon>
        <taxon>Decapoda</taxon>
        <taxon>Pleocyemata</taxon>
        <taxon>Anomura</taxon>
        <taxon>Galatheoidea</taxon>
        <taxon>Porcellanidae</taxon>
        <taxon>Petrolisthes</taxon>
    </lineage>
</organism>
<evidence type="ECO:0000313" key="1">
    <source>
        <dbReference type="EMBL" id="KAK3856860.1"/>
    </source>
</evidence>
<comment type="caution">
    <text evidence="1">The sequence shown here is derived from an EMBL/GenBank/DDBJ whole genome shotgun (WGS) entry which is preliminary data.</text>
</comment>
<reference evidence="1" key="1">
    <citation type="submission" date="2023-10" db="EMBL/GenBank/DDBJ databases">
        <title>Genome assemblies of two species of porcelain crab, Petrolisthes cinctipes and Petrolisthes manimaculis (Anomura: Porcellanidae).</title>
        <authorList>
            <person name="Angst P."/>
        </authorList>
    </citation>
    <scope>NUCLEOTIDE SEQUENCE</scope>
    <source>
        <strain evidence="1">PB745_01</strain>
        <tissue evidence="1">Gill</tissue>
    </source>
</reference>
<dbReference type="EMBL" id="JAWQEG010005767">
    <property type="protein sequence ID" value="KAK3856860.1"/>
    <property type="molecule type" value="Genomic_DNA"/>
</dbReference>
<protein>
    <submittedName>
        <fullName evidence="1">Uncharacterized protein</fullName>
    </submittedName>
</protein>
<dbReference type="AlphaFoldDB" id="A0AAE1EN95"/>
<gene>
    <name evidence="1" type="ORF">Pcinc_036844</name>
</gene>
<dbReference type="Proteomes" id="UP001286313">
    <property type="component" value="Unassembled WGS sequence"/>
</dbReference>
<proteinExistence type="predicted"/>
<sequence>LLTNLFRSFPPLECSSGKADKTRHLRGRMMVMTEH</sequence>
<accession>A0AAE1EN95</accession>
<evidence type="ECO:0000313" key="2">
    <source>
        <dbReference type="Proteomes" id="UP001286313"/>
    </source>
</evidence>
<keyword evidence="2" id="KW-1185">Reference proteome</keyword>
<name>A0AAE1EN95_PETCI</name>
<feature type="non-terminal residue" evidence="1">
    <location>
        <position position="1"/>
    </location>
</feature>